<dbReference type="InterPro" id="IPR010775">
    <property type="entry name" value="DUF1365"/>
</dbReference>
<sequence>MSDPRLDMDADLADAGKPGAPISGPSALYRGWVAHRRTWPRRHHLRYRVWSMLLDLDELPALHLRLRFFSHNGFNLLSFHDADHGDGSGRPLADQVAGLLAEAGAGYDGGAIRLWCMPRVLGYVFNPISVYFCHRRDGTLCALVHEVNNTFGLRHSYVIPVAPPLDARAAAGGVVRQHCTKHLHVSPFLDMDARYEFRVSPPAEGLTVAIQVRPGDDRDGRSAPILSACFSGRRLALDDAGVLLAWAAQPLLTWKVMAAIHWQALKLWLKGVGFRSSPPPPPRSVTIVTPAVTPAITPADPGL</sequence>
<evidence type="ECO:0000313" key="1">
    <source>
        <dbReference type="EMBL" id="TWB23553.1"/>
    </source>
</evidence>
<evidence type="ECO:0008006" key="3">
    <source>
        <dbReference type="Google" id="ProtNLM"/>
    </source>
</evidence>
<gene>
    <name evidence="1" type="ORF">FBZ89_102309</name>
</gene>
<comment type="caution">
    <text evidence="1">The sequence shown here is derived from an EMBL/GenBank/DDBJ whole genome shotgun (WGS) entry which is preliminary data.</text>
</comment>
<dbReference type="PANTHER" id="PTHR33973:SF4">
    <property type="entry name" value="OS07G0153300 PROTEIN"/>
    <property type="match status" value="1"/>
</dbReference>
<name>A0A560FPJ0_9PROT</name>
<organism evidence="1 2">
    <name type="scientific">Nitrospirillum amazonense</name>
    <dbReference type="NCBI Taxonomy" id="28077"/>
    <lineage>
        <taxon>Bacteria</taxon>
        <taxon>Pseudomonadati</taxon>
        <taxon>Pseudomonadota</taxon>
        <taxon>Alphaproteobacteria</taxon>
        <taxon>Rhodospirillales</taxon>
        <taxon>Azospirillaceae</taxon>
        <taxon>Nitrospirillum</taxon>
    </lineage>
</organism>
<protein>
    <recommendedName>
        <fullName evidence="3">DUF1365 family protein</fullName>
    </recommendedName>
</protein>
<dbReference type="EMBL" id="VITN01000002">
    <property type="protein sequence ID" value="TWB23553.1"/>
    <property type="molecule type" value="Genomic_DNA"/>
</dbReference>
<accession>A0A560FPJ0</accession>
<dbReference type="Pfam" id="PF07103">
    <property type="entry name" value="DUF1365"/>
    <property type="match status" value="1"/>
</dbReference>
<proteinExistence type="predicted"/>
<dbReference type="Proteomes" id="UP000319859">
    <property type="component" value="Unassembled WGS sequence"/>
</dbReference>
<dbReference type="AlphaFoldDB" id="A0A560FPJ0"/>
<reference evidence="1 2" key="1">
    <citation type="submission" date="2019-06" db="EMBL/GenBank/DDBJ databases">
        <title>Genomic Encyclopedia of Type Strains, Phase IV (KMG-V): Genome sequencing to study the core and pangenomes of soil and plant-associated prokaryotes.</title>
        <authorList>
            <person name="Whitman W."/>
        </authorList>
    </citation>
    <scope>NUCLEOTIDE SEQUENCE [LARGE SCALE GENOMIC DNA]</scope>
    <source>
        <strain evidence="1 2">BR 11880</strain>
    </source>
</reference>
<evidence type="ECO:0000313" key="2">
    <source>
        <dbReference type="Proteomes" id="UP000319859"/>
    </source>
</evidence>
<dbReference type="PANTHER" id="PTHR33973">
    <property type="entry name" value="OS07G0153300 PROTEIN"/>
    <property type="match status" value="1"/>
</dbReference>